<evidence type="ECO:0000256" key="4">
    <source>
        <dbReference type="ARBA" id="ARBA00023139"/>
    </source>
</evidence>
<keyword evidence="2 7" id="KW-0732">Signal</keyword>
<dbReference type="SUPFAM" id="SSF53850">
    <property type="entry name" value="Periplasmic binding protein-like II"/>
    <property type="match status" value="1"/>
</dbReference>
<proteinExistence type="predicted"/>
<dbReference type="Pfam" id="PF13416">
    <property type="entry name" value="SBP_bac_8"/>
    <property type="match status" value="1"/>
</dbReference>
<comment type="caution">
    <text evidence="8">The sequence shown here is derived from an EMBL/GenBank/DDBJ whole genome shotgun (WGS) entry which is preliminary data.</text>
</comment>
<keyword evidence="8" id="KW-0813">Transport</keyword>
<organism evidence="8 9">
    <name type="scientific">Paenibacillus endophyticus</name>
    <dbReference type="NCBI Taxonomy" id="1294268"/>
    <lineage>
        <taxon>Bacteria</taxon>
        <taxon>Bacillati</taxon>
        <taxon>Bacillota</taxon>
        <taxon>Bacilli</taxon>
        <taxon>Bacillales</taxon>
        <taxon>Paenibacillaceae</taxon>
        <taxon>Paenibacillus</taxon>
    </lineage>
</organism>
<evidence type="ECO:0000256" key="6">
    <source>
        <dbReference type="SAM" id="MobiDB-lite"/>
    </source>
</evidence>
<evidence type="ECO:0000256" key="3">
    <source>
        <dbReference type="ARBA" id="ARBA00023136"/>
    </source>
</evidence>
<reference evidence="8 9" key="1">
    <citation type="submission" date="2020-08" db="EMBL/GenBank/DDBJ databases">
        <title>Genomic Encyclopedia of Type Strains, Phase III (KMG-III): the genomes of soil and plant-associated and newly described type strains.</title>
        <authorList>
            <person name="Whitman W."/>
        </authorList>
    </citation>
    <scope>NUCLEOTIDE SEQUENCE [LARGE SCALE GENOMIC DNA]</scope>
    <source>
        <strain evidence="8 9">CECT 8234</strain>
    </source>
</reference>
<evidence type="ECO:0000256" key="5">
    <source>
        <dbReference type="ARBA" id="ARBA00023288"/>
    </source>
</evidence>
<accession>A0A7W5C3L1</accession>
<evidence type="ECO:0000256" key="7">
    <source>
        <dbReference type="SAM" id="SignalP"/>
    </source>
</evidence>
<name>A0A7W5C3L1_9BACL</name>
<feature type="signal peptide" evidence="7">
    <location>
        <begin position="1"/>
        <end position="21"/>
    </location>
</feature>
<dbReference type="InterPro" id="IPR050490">
    <property type="entry name" value="Bact_solute-bd_prot1"/>
</dbReference>
<dbReference type="AlphaFoldDB" id="A0A7W5C3L1"/>
<feature type="chain" id="PRO_5039476391" evidence="7">
    <location>
        <begin position="22"/>
        <end position="445"/>
    </location>
</feature>
<evidence type="ECO:0000256" key="1">
    <source>
        <dbReference type="ARBA" id="ARBA00022475"/>
    </source>
</evidence>
<protein>
    <submittedName>
        <fullName evidence="8">Multiple sugar transport system substrate-binding protein</fullName>
    </submittedName>
</protein>
<keyword evidence="9" id="KW-1185">Reference proteome</keyword>
<dbReference type="RefSeq" id="WP_183558785.1">
    <property type="nucleotide sequence ID" value="NZ_CBCSLB010000004.1"/>
</dbReference>
<keyword evidence="1" id="KW-1003">Cell membrane</keyword>
<dbReference type="PANTHER" id="PTHR43649:SF33">
    <property type="entry name" value="POLYGALACTURONAN_RHAMNOGALACTURONAN-BINDING PROTEIN YTCQ"/>
    <property type="match status" value="1"/>
</dbReference>
<dbReference type="PANTHER" id="PTHR43649">
    <property type="entry name" value="ARABINOSE-BINDING PROTEIN-RELATED"/>
    <property type="match status" value="1"/>
</dbReference>
<feature type="region of interest" description="Disordered" evidence="6">
    <location>
        <begin position="28"/>
        <end position="53"/>
    </location>
</feature>
<keyword evidence="5" id="KW-0449">Lipoprotein</keyword>
<dbReference type="PROSITE" id="PS51257">
    <property type="entry name" value="PROKAR_LIPOPROTEIN"/>
    <property type="match status" value="1"/>
</dbReference>
<keyword evidence="4" id="KW-0564">Palmitate</keyword>
<gene>
    <name evidence="8" type="ORF">FHS16_000637</name>
</gene>
<dbReference type="Proteomes" id="UP000518605">
    <property type="component" value="Unassembled WGS sequence"/>
</dbReference>
<dbReference type="InterPro" id="IPR006059">
    <property type="entry name" value="SBP"/>
</dbReference>
<keyword evidence="3" id="KW-0472">Membrane</keyword>
<keyword evidence="8" id="KW-0762">Sugar transport</keyword>
<dbReference type="Gene3D" id="3.40.190.10">
    <property type="entry name" value="Periplasmic binding protein-like II"/>
    <property type="match status" value="1"/>
</dbReference>
<evidence type="ECO:0000313" key="8">
    <source>
        <dbReference type="EMBL" id="MBB3150603.1"/>
    </source>
</evidence>
<sequence>MKTKKWFTLVLSVIMLSALLAACGGNNKTNNANSGNNGTTGNTANETETGSTAEPAELAGELVIWTFFDQVNDMAAQFSAKHPGVKIDVKMFPGDQYQTKLMSALQSGKDVPDIFDLERGYIGKFMDSKFLADLSAMGGDELVKDYIPYVQELGRASDDTLRAVSDHSSPGGFWYLKENAKKYLGTDDPEEISLMVDSWDKVIEVGTKVEAESGGKVHLIANAGDLFDIESYNTAPWVNDGKLNIDTKWQEVFETQKKIRTSNVDAKLPFMSAGWGNALNDGSVVLTSMPAWAGFMIDNKDGKAEGKYGVARTPEGFYVGGTYRGIYEKSDKKELAYEFIKFIAGEEWQQHNLEKTGNMPGNGKVYETNLDRFKSTIFGDQNILKPYYETVKQIPANKADKYGEEILSKWRKAAGDGITNNKSFEDVAADFKKDVKNTFPEIDVE</sequence>
<dbReference type="EMBL" id="JACHXW010000002">
    <property type="protein sequence ID" value="MBB3150603.1"/>
    <property type="molecule type" value="Genomic_DNA"/>
</dbReference>
<evidence type="ECO:0000256" key="2">
    <source>
        <dbReference type="ARBA" id="ARBA00022729"/>
    </source>
</evidence>
<evidence type="ECO:0000313" key="9">
    <source>
        <dbReference type="Proteomes" id="UP000518605"/>
    </source>
</evidence>